<evidence type="ECO:0008006" key="3">
    <source>
        <dbReference type="Google" id="ProtNLM"/>
    </source>
</evidence>
<evidence type="ECO:0000313" key="2">
    <source>
        <dbReference type="Proteomes" id="UP000248961"/>
    </source>
</evidence>
<proteinExistence type="predicted"/>
<dbReference type="VEuPathDB" id="FungiDB:BO97DRAFT_458460"/>
<dbReference type="AlphaFoldDB" id="A0A395HMX3"/>
<dbReference type="PANTHER" id="PTHR37844">
    <property type="entry name" value="SER/THR PROTEIN PHOSPHATASE SUPERFAMILY (AFU_ORTHOLOGUE AFUA_1G14840)"/>
    <property type="match status" value="1"/>
</dbReference>
<dbReference type="GeneID" id="37203522"/>
<accession>A0A395HMX3</accession>
<gene>
    <name evidence="1" type="ORF">BO97DRAFT_458460</name>
</gene>
<keyword evidence="2" id="KW-1185">Reference proteome</keyword>
<evidence type="ECO:0000313" key="1">
    <source>
        <dbReference type="EMBL" id="RAL09282.1"/>
    </source>
</evidence>
<reference evidence="1 2" key="1">
    <citation type="submission" date="2018-02" db="EMBL/GenBank/DDBJ databases">
        <title>The genomes of Aspergillus section Nigri reveals drivers in fungal speciation.</title>
        <authorList>
            <consortium name="DOE Joint Genome Institute"/>
            <person name="Vesth T.C."/>
            <person name="Nybo J."/>
            <person name="Theobald S."/>
            <person name="Brandl J."/>
            <person name="Frisvad J.C."/>
            <person name="Nielsen K.F."/>
            <person name="Lyhne E.K."/>
            <person name="Kogle M.E."/>
            <person name="Kuo A."/>
            <person name="Riley R."/>
            <person name="Clum A."/>
            <person name="Nolan M."/>
            <person name="Lipzen A."/>
            <person name="Salamov A."/>
            <person name="Henrissat B."/>
            <person name="Wiebenga A."/>
            <person name="De vries R.P."/>
            <person name="Grigoriev I.V."/>
            <person name="Mortensen U.H."/>
            <person name="Andersen M.R."/>
            <person name="Baker S.E."/>
        </authorList>
    </citation>
    <scope>NUCLEOTIDE SEQUENCE [LARGE SCALE GENOMIC DNA]</scope>
    <source>
        <strain evidence="1 2">CBS 101889</strain>
    </source>
</reference>
<dbReference type="RefSeq" id="XP_025548436.1">
    <property type="nucleotide sequence ID" value="XM_025699233.1"/>
</dbReference>
<dbReference type="Proteomes" id="UP000248961">
    <property type="component" value="Unassembled WGS sequence"/>
</dbReference>
<organism evidence="1 2">
    <name type="scientific">Aspergillus homomorphus (strain CBS 101889)</name>
    <dbReference type="NCBI Taxonomy" id="1450537"/>
    <lineage>
        <taxon>Eukaryota</taxon>
        <taxon>Fungi</taxon>
        <taxon>Dikarya</taxon>
        <taxon>Ascomycota</taxon>
        <taxon>Pezizomycotina</taxon>
        <taxon>Eurotiomycetes</taxon>
        <taxon>Eurotiomycetidae</taxon>
        <taxon>Eurotiales</taxon>
        <taxon>Aspergillaceae</taxon>
        <taxon>Aspergillus</taxon>
        <taxon>Aspergillus subgen. Circumdati</taxon>
    </lineage>
</organism>
<dbReference type="EMBL" id="KZ824305">
    <property type="protein sequence ID" value="RAL09282.1"/>
    <property type="molecule type" value="Genomic_DNA"/>
</dbReference>
<sequence>MPLRLWSLLKQSFVSFQIFSDLHLEVGQQYASYEIPVCADYLVLADKARQLEQEPSLNRRLIVFHQKRFDVPGCDITILGCTLWSKVPSELTDIVQSKVKDFQKIEGWSINGHNASHESYLAWLLKDMQTRREKQSVLVVTHHAPSLQRTSSPQHAKNPWSVAFGTDVLSQFADGVKESGVRVVSNQRGYVLPWSNSEAKDRFDVRKVIHVP</sequence>
<dbReference type="PANTHER" id="PTHR37844:SF2">
    <property type="entry name" value="SER_THR PROTEIN PHOSPHATASE SUPERFAMILY (AFU_ORTHOLOGUE AFUA_1G14840)"/>
    <property type="match status" value="1"/>
</dbReference>
<dbReference type="OrthoDB" id="550558at2759"/>
<name>A0A395HMX3_ASPHC</name>
<protein>
    <recommendedName>
        <fullName evidence="3">Calcineurin-like phosphoesterase domain-containing protein</fullName>
    </recommendedName>
</protein>